<gene>
    <name evidence="2" type="ORF">GCM10022226_50910</name>
</gene>
<proteinExistence type="predicted"/>
<accession>A0ABP7IQN2</accession>
<dbReference type="Pfam" id="PF04149">
    <property type="entry name" value="DUF397"/>
    <property type="match status" value="1"/>
</dbReference>
<evidence type="ECO:0000259" key="1">
    <source>
        <dbReference type="Pfam" id="PF04149"/>
    </source>
</evidence>
<feature type="domain" description="DUF397" evidence="1">
    <location>
        <begin position="6"/>
        <end position="60"/>
    </location>
</feature>
<name>A0ABP7IQN2_9ACTN</name>
<dbReference type="InterPro" id="IPR007278">
    <property type="entry name" value="DUF397"/>
</dbReference>
<evidence type="ECO:0000313" key="3">
    <source>
        <dbReference type="Proteomes" id="UP001500888"/>
    </source>
</evidence>
<protein>
    <recommendedName>
        <fullName evidence="1">DUF397 domain-containing protein</fullName>
    </recommendedName>
</protein>
<organism evidence="2 3">
    <name type="scientific">Sphaerisporangium flaviroseum</name>
    <dbReference type="NCBI Taxonomy" id="509199"/>
    <lineage>
        <taxon>Bacteria</taxon>
        <taxon>Bacillati</taxon>
        <taxon>Actinomycetota</taxon>
        <taxon>Actinomycetes</taxon>
        <taxon>Streptosporangiales</taxon>
        <taxon>Streptosporangiaceae</taxon>
        <taxon>Sphaerisporangium</taxon>
    </lineage>
</organism>
<dbReference type="Proteomes" id="UP001500888">
    <property type="component" value="Unassembled WGS sequence"/>
</dbReference>
<evidence type="ECO:0000313" key="2">
    <source>
        <dbReference type="EMBL" id="GAA3824135.1"/>
    </source>
</evidence>
<reference evidence="3" key="1">
    <citation type="journal article" date="2019" name="Int. J. Syst. Evol. Microbiol.">
        <title>The Global Catalogue of Microorganisms (GCM) 10K type strain sequencing project: providing services to taxonomists for standard genome sequencing and annotation.</title>
        <authorList>
            <consortium name="The Broad Institute Genomics Platform"/>
            <consortium name="The Broad Institute Genome Sequencing Center for Infectious Disease"/>
            <person name="Wu L."/>
            <person name="Ma J."/>
        </authorList>
    </citation>
    <scope>NUCLEOTIDE SEQUENCE [LARGE SCALE GENOMIC DNA]</scope>
    <source>
        <strain evidence="3">JCM 16908</strain>
    </source>
</reference>
<dbReference type="EMBL" id="BAAAZR010000019">
    <property type="protein sequence ID" value="GAA3824135.1"/>
    <property type="molecule type" value="Genomic_DNA"/>
</dbReference>
<keyword evidence="3" id="KW-1185">Reference proteome</keyword>
<dbReference type="RefSeq" id="WP_344945114.1">
    <property type="nucleotide sequence ID" value="NZ_BAAAZR010000019.1"/>
</dbReference>
<sequence length="69" mass="7434">MDLSKAKWRKSSMSGGDGGMCVEVATNLPDVVAVRDSKDPGGPALILTRGNWTAFLDSMRNEARPTRPD</sequence>
<comment type="caution">
    <text evidence="2">The sequence shown here is derived from an EMBL/GenBank/DDBJ whole genome shotgun (WGS) entry which is preliminary data.</text>
</comment>